<evidence type="ECO:0000313" key="2">
    <source>
        <dbReference type="Proteomes" id="UP001151760"/>
    </source>
</evidence>
<organism evidence="1 2">
    <name type="scientific">Tanacetum coccineum</name>
    <dbReference type="NCBI Taxonomy" id="301880"/>
    <lineage>
        <taxon>Eukaryota</taxon>
        <taxon>Viridiplantae</taxon>
        <taxon>Streptophyta</taxon>
        <taxon>Embryophyta</taxon>
        <taxon>Tracheophyta</taxon>
        <taxon>Spermatophyta</taxon>
        <taxon>Magnoliopsida</taxon>
        <taxon>eudicotyledons</taxon>
        <taxon>Gunneridae</taxon>
        <taxon>Pentapetalae</taxon>
        <taxon>asterids</taxon>
        <taxon>campanulids</taxon>
        <taxon>Asterales</taxon>
        <taxon>Asteraceae</taxon>
        <taxon>Asteroideae</taxon>
        <taxon>Anthemideae</taxon>
        <taxon>Anthemidinae</taxon>
        <taxon>Tanacetum</taxon>
    </lineage>
</organism>
<accession>A0ABQ5IR17</accession>
<name>A0ABQ5IR17_9ASTR</name>
<evidence type="ECO:0000313" key="1">
    <source>
        <dbReference type="EMBL" id="GJU02165.1"/>
    </source>
</evidence>
<dbReference type="EMBL" id="BQNB010021032">
    <property type="protein sequence ID" value="GJU02165.1"/>
    <property type="molecule type" value="Genomic_DNA"/>
</dbReference>
<dbReference type="Proteomes" id="UP001151760">
    <property type="component" value="Unassembled WGS sequence"/>
</dbReference>
<keyword evidence="2" id="KW-1185">Reference proteome</keyword>
<reference evidence="1" key="1">
    <citation type="journal article" date="2022" name="Int. J. Mol. Sci.">
        <title>Draft Genome of Tanacetum Coccineum: Genomic Comparison of Closely Related Tanacetum-Family Plants.</title>
        <authorList>
            <person name="Yamashiro T."/>
            <person name="Shiraishi A."/>
            <person name="Nakayama K."/>
            <person name="Satake H."/>
        </authorList>
    </citation>
    <scope>NUCLEOTIDE SEQUENCE</scope>
</reference>
<protein>
    <submittedName>
        <fullName evidence="1">Uncharacterized protein</fullName>
    </submittedName>
</protein>
<proteinExistence type="predicted"/>
<sequence>MKRPLSFLKESVPVASHTFCRLREEFSEYMTIQVAKPKVVIGDASLTRDERALDEIEVDKTLCFIEEPAKHSECEVMRLKYSRMVIVKVRFWLEASHFKTSGKLSTITFRLSKGHWIELKLGFEFAYASGGQSILCSVPIGWVVMPTHYIFVVSKLEHIYPAEHQEVELAEVARDDPEPRLDAEFNPPSFMFKILYECFG</sequence>
<comment type="caution">
    <text evidence="1">The sequence shown here is derived from an EMBL/GenBank/DDBJ whole genome shotgun (WGS) entry which is preliminary data.</text>
</comment>
<reference evidence="1" key="2">
    <citation type="submission" date="2022-01" db="EMBL/GenBank/DDBJ databases">
        <authorList>
            <person name="Yamashiro T."/>
            <person name="Shiraishi A."/>
            <person name="Satake H."/>
            <person name="Nakayama K."/>
        </authorList>
    </citation>
    <scope>NUCLEOTIDE SEQUENCE</scope>
</reference>
<gene>
    <name evidence="1" type="ORF">Tco_1112503</name>
</gene>